<feature type="domain" description="FAS1-like dehydratase" evidence="1">
    <location>
        <begin position="12"/>
        <end position="140"/>
    </location>
</feature>
<dbReference type="Proteomes" id="UP000730591">
    <property type="component" value="Unassembled WGS sequence"/>
</dbReference>
<evidence type="ECO:0000313" key="3">
    <source>
        <dbReference type="Proteomes" id="UP000730591"/>
    </source>
</evidence>
<protein>
    <submittedName>
        <fullName evidence="2">MaoC family dehydratase</fullName>
    </submittedName>
</protein>
<dbReference type="SUPFAM" id="SSF54637">
    <property type="entry name" value="Thioesterase/thiol ester dehydrase-isomerase"/>
    <property type="match status" value="1"/>
</dbReference>
<accession>A0ABX1AEZ4</accession>
<dbReference type="EMBL" id="JAATEM010000049">
    <property type="protein sequence ID" value="NJP53847.1"/>
    <property type="molecule type" value="Genomic_DNA"/>
</dbReference>
<dbReference type="InterPro" id="IPR039569">
    <property type="entry name" value="FAS1-like_DH_region"/>
</dbReference>
<name>A0ABX1AEZ4_9ACTN</name>
<evidence type="ECO:0000259" key="1">
    <source>
        <dbReference type="Pfam" id="PF13452"/>
    </source>
</evidence>
<dbReference type="PIRSF" id="PIRSF018072">
    <property type="entry name" value="UCP018072"/>
    <property type="match status" value="1"/>
</dbReference>
<sequence length="156" mass="16842">MRRPVPDSLRTAGPWTDGGRYVVEREKIREFAAAVGADDPAYTDPGAARALGYPDVLAPPTFLVAAAARAEDRLLRHRGVLANPSGTLHRAQRFVHHRPVCAGEELRVRVRLAERSRLGGRDVLVLESEFRAADGSPVSTVTSTLLTPEDSPSVPG</sequence>
<reference evidence="2 3" key="1">
    <citation type="submission" date="2020-03" db="EMBL/GenBank/DDBJ databases">
        <title>WGS of actinomycetes isolated from Thailand.</title>
        <authorList>
            <person name="Thawai C."/>
        </authorList>
    </citation>
    <scope>NUCLEOTIDE SEQUENCE [LARGE SCALE GENOMIC DNA]</scope>
    <source>
        <strain evidence="2 3">SBST2-5</strain>
    </source>
</reference>
<proteinExistence type="predicted"/>
<evidence type="ECO:0000313" key="2">
    <source>
        <dbReference type="EMBL" id="NJP53847.1"/>
    </source>
</evidence>
<dbReference type="InterPro" id="IPR029069">
    <property type="entry name" value="HotDog_dom_sf"/>
</dbReference>
<dbReference type="InterPro" id="IPR016709">
    <property type="entry name" value="HadA-like"/>
</dbReference>
<dbReference type="Gene3D" id="3.10.129.10">
    <property type="entry name" value="Hotdog Thioesterase"/>
    <property type="match status" value="1"/>
</dbReference>
<dbReference type="Pfam" id="PF13452">
    <property type="entry name" value="FAS1_DH_region"/>
    <property type="match status" value="1"/>
</dbReference>
<dbReference type="RefSeq" id="WP_167998668.1">
    <property type="nucleotide sequence ID" value="NZ_JAATEM010000049.1"/>
</dbReference>
<gene>
    <name evidence="2" type="ORF">HCJ93_28210</name>
</gene>
<keyword evidence="3" id="KW-1185">Reference proteome</keyword>
<comment type="caution">
    <text evidence="2">The sequence shown here is derived from an EMBL/GenBank/DDBJ whole genome shotgun (WGS) entry which is preliminary data.</text>
</comment>
<organism evidence="2 3">
    <name type="scientific">Streptomyces composti</name>
    <dbReference type="NCBI Taxonomy" id="2720025"/>
    <lineage>
        <taxon>Bacteria</taxon>
        <taxon>Bacillati</taxon>
        <taxon>Actinomycetota</taxon>
        <taxon>Actinomycetes</taxon>
        <taxon>Kitasatosporales</taxon>
        <taxon>Streptomycetaceae</taxon>
        <taxon>Streptomyces</taxon>
    </lineage>
</organism>
<dbReference type="CDD" id="cd03441">
    <property type="entry name" value="R_hydratase_like"/>
    <property type="match status" value="1"/>
</dbReference>